<accession>A0A7K6CAX6</accession>
<keyword evidence="6" id="KW-0780">Terminal addition</keyword>
<evidence type="ECO:0000256" key="15">
    <source>
        <dbReference type="ARBA" id="ARBA00048976"/>
    </source>
</evidence>
<keyword evidence="8" id="KW-0548">Nucleotidyltransferase</keyword>
<feature type="binding site" evidence="16">
    <location>
        <position position="429"/>
    </location>
    <ligand>
        <name>Mg(2+)</name>
        <dbReference type="ChEBI" id="CHEBI:18420"/>
    </ligand>
</feature>
<comment type="function">
    <text evidence="14">Template-independent DNA polymerase which catalyzes the random addition of deoxynucleoside 5'-triphosphate to the 3'-end of a DNA initiator. One of the in vivo functions of this enzyme is the addition of nucleotides at the junction (N region) of rearranged Ig heavy chain and T-cell receptor gene segments during the maturation of B- and T-cells.</text>
</comment>
<dbReference type="Pfam" id="PF14716">
    <property type="entry name" value="HHH_8"/>
    <property type="match status" value="1"/>
</dbReference>
<proteinExistence type="inferred from homology"/>
<sequence length="505" mass="58401">MDRLKAPAVISQRKRQKGFHSPKVSCSYEIKFSNFVIFIMQRKMGMTRRMFLMELGRRKGFRIESELSDSVTHIVAENNSYLEVLDWLKGQAVSDSSKFELLDISWFTACMEAGRPVDSEMKYRLMEQGQSPPLNTPELEVPAFIATKVSQYSCQRKTTLNNCNKKFTDAFEIMAENYEFKENEIFCLEFLRAASLLKSLPFPVTRMKEIQGLPCMGDHVRDIIEEIIEEGESSRVKEVLNDERYKAFKQFTSVFGVGVKTSEKWYRMGLRTVEEVKADKTLKLSKMQKAGFLYYEDLVGCVSKAEADAVSLIVKNTVCTFLPDALVTITGGFRRGKKVGHDIDFLITSPEAREDDELLHKGLLLYCDVIESTFVKEQLPSRKVDAMDNFQKCFAILKLYQPRVDNSSYNMSKKLEMAEVKDWKAIRVDLVVTPFEQYAYALLGWTGSRQFGRDLRRYATHERKMMLDNHALYDRRKRIFLKAGSEEEIFAHLGLDYVEPWERNA</sequence>
<dbReference type="InterPro" id="IPR027421">
    <property type="entry name" value="DNA_pol_lamdba_lyase_dom_sf"/>
</dbReference>
<protein>
    <recommendedName>
        <fullName evidence="5">DNA nucleotidylexotransferase</fullName>
        <ecNumber evidence="4">2.7.7.31</ecNumber>
    </recommendedName>
    <alternativeName>
        <fullName evidence="12">Terminal addition enzyme</fullName>
    </alternativeName>
    <alternativeName>
        <fullName evidence="13">Terminal deoxynucleotidyltransferase</fullName>
    </alternativeName>
</protein>
<feature type="binding site" evidence="16">
    <location>
        <position position="344"/>
    </location>
    <ligand>
        <name>Mg(2+)</name>
        <dbReference type="ChEBI" id="CHEBI:18420"/>
    </ligand>
</feature>
<dbReference type="AlphaFoldDB" id="A0A7K6CAX6"/>
<dbReference type="FunFam" id="3.40.50.10190:FF:000035">
    <property type="entry name" value="DNA-directed DNA/RNA polymerase mu"/>
    <property type="match status" value="1"/>
</dbReference>
<dbReference type="Proteomes" id="UP000584880">
    <property type="component" value="Unassembled WGS sequence"/>
</dbReference>
<dbReference type="FunFam" id="3.30.210.10:FF:000003">
    <property type="entry name" value="DNA nucleotidylexotransferase"/>
    <property type="match status" value="1"/>
</dbReference>
<dbReference type="Gene3D" id="1.10.150.110">
    <property type="entry name" value="DNA polymerase beta, N-terminal domain-like"/>
    <property type="match status" value="1"/>
</dbReference>
<evidence type="ECO:0000256" key="2">
    <source>
        <dbReference type="ARBA" id="ARBA00004123"/>
    </source>
</evidence>
<dbReference type="EMBL" id="VZRJ01010167">
    <property type="protein sequence ID" value="NWV11839.1"/>
    <property type="molecule type" value="Genomic_DNA"/>
</dbReference>
<dbReference type="PROSITE" id="PS50172">
    <property type="entry name" value="BRCT"/>
    <property type="match status" value="1"/>
</dbReference>
<dbReference type="SUPFAM" id="SSF52113">
    <property type="entry name" value="BRCT domain"/>
    <property type="match status" value="1"/>
</dbReference>
<dbReference type="GO" id="GO:0003887">
    <property type="term" value="F:DNA-directed DNA polymerase activity"/>
    <property type="evidence" value="ECO:0007669"/>
    <property type="project" value="InterPro"/>
</dbReference>
<dbReference type="Gene3D" id="1.10.150.20">
    <property type="entry name" value="5' to 3' exonuclease, C-terminal subdomain"/>
    <property type="match status" value="1"/>
</dbReference>
<dbReference type="InterPro" id="IPR037160">
    <property type="entry name" value="DNA_Pol_thumb_sf"/>
</dbReference>
<dbReference type="SUPFAM" id="SSF47802">
    <property type="entry name" value="DNA polymerase beta, N-terminal domain-like"/>
    <property type="match status" value="1"/>
</dbReference>
<evidence type="ECO:0000256" key="5">
    <source>
        <dbReference type="ARBA" id="ARBA00015018"/>
    </source>
</evidence>
<dbReference type="PRINTS" id="PR00871">
    <property type="entry name" value="DNAPOLXTDT"/>
</dbReference>
<evidence type="ECO:0000256" key="14">
    <source>
        <dbReference type="ARBA" id="ARBA00037135"/>
    </source>
</evidence>
<comment type="subcellular location">
    <subcellularLocation>
        <location evidence="2">Nucleus</location>
    </subcellularLocation>
</comment>
<evidence type="ECO:0000256" key="12">
    <source>
        <dbReference type="ARBA" id="ARBA00032157"/>
    </source>
</evidence>
<dbReference type="EC" id="2.7.7.31" evidence="4"/>
<dbReference type="FunFam" id="1.10.150.110:FF:000003">
    <property type="entry name" value="DNA polymerase mu"/>
    <property type="match status" value="1"/>
</dbReference>
<evidence type="ECO:0000313" key="18">
    <source>
        <dbReference type="EMBL" id="NWV11839.1"/>
    </source>
</evidence>
<dbReference type="CDD" id="cd00141">
    <property type="entry name" value="NT_POLXc"/>
    <property type="match status" value="1"/>
</dbReference>
<evidence type="ECO:0000256" key="9">
    <source>
        <dbReference type="ARBA" id="ARBA00022723"/>
    </source>
</evidence>
<dbReference type="InterPro" id="IPR027292">
    <property type="entry name" value="TdT"/>
</dbReference>
<dbReference type="InterPro" id="IPR018944">
    <property type="entry name" value="DNA_pol_lambd_fingers_domain"/>
</dbReference>
<feature type="non-terminal residue" evidence="18">
    <location>
        <position position="505"/>
    </location>
</feature>
<evidence type="ECO:0000256" key="16">
    <source>
        <dbReference type="PIRSR" id="PIRSR000817-1"/>
    </source>
</evidence>
<dbReference type="PRINTS" id="PR00869">
    <property type="entry name" value="DNAPOLX"/>
</dbReference>
<dbReference type="SMART" id="SM00292">
    <property type="entry name" value="BRCT"/>
    <property type="match status" value="1"/>
</dbReference>
<dbReference type="SMART" id="SM00483">
    <property type="entry name" value="POLXc"/>
    <property type="match status" value="1"/>
</dbReference>
<dbReference type="GO" id="GO:0005634">
    <property type="term" value="C:nucleus"/>
    <property type="evidence" value="ECO:0007669"/>
    <property type="project" value="UniProtKB-SubCell"/>
</dbReference>
<name>A0A7K6CAX6_PTIVI</name>
<dbReference type="PIRSF" id="PIRSF501175">
    <property type="entry name" value="TDT"/>
    <property type="match status" value="1"/>
</dbReference>
<dbReference type="FunFam" id="1.10.150.20:FF:000010">
    <property type="entry name" value="DNA polymerase lambda"/>
    <property type="match status" value="1"/>
</dbReference>
<feature type="domain" description="BRCT" evidence="17">
    <location>
        <begin position="27"/>
        <end position="124"/>
    </location>
</feature>
<evidence type="ECO:0000256" key="4">
    <source>
        <dbReference type="ARBA" id="ARBA00012435"/>
    </source>
</evidence>
<evidence type="ECO:0000256" key="1">
    <source>
        <dbReference type="ARBA" id="ARBA00001946"/>
    </source>
</evidence>
<dbReference type="PROSITE" id="PS00522">
    <property type="entry name" value="DNA_POLYMERASE_X"/>
    <property type="match status" value="1"/>
</dbReference>
<dbReference type="GO" id="GO:0006304">
    <property type="term" value="P:DNA modification"/>
    <property type="evidence" value="ECO:0007669"/>
    <property type="project" value="UniProtKB-KW"/>
</dbReference>
<evidence type="ECO:0000256" key="8">
    <source>
        <dbReference type="ARBA" id="ARBA00022695"/>
    </source>
</evidence>
<dbReference type="InterPro" id="IPR019843">
    <property type="entry name" value="DNA_pol-X_BS"/>
</dbReference>
<dbReference type="InterPro" id="IPR022312">
    <property type="entry name" value="DNA_pol_X"/>
</dbReference>
<dbReference type="InterPro" id="IPR010996">
    <property type="entry name" value="HHH_MUS81"/>
</dbReference>
<dbReference type="GO" id="GO:0003677">
    <property type="term" value="F:DNA binding"/>
    <property type="evidence" value="ECO:0007669"/>
    <property type="project" value="InterPro"/>
</dbReference>
<keyword evidence="11" id="KW-0539">Nucleus</keyword>
<dbReference type="PIRSF" id="PIRSF000817">
    <property type="entry name" value="DNA_NT"/>
    <property type="match status" value="1"/>
</dbReference>
<dbReference type="Gene3D" id="3.30.210.10">
    <property type="entry name" value="DNA polymerase, thumb domain"/>
    <property type="match status" value="1"/>
</dbReference>
<dbReference type="InterPro" id="IPR028207">
    <property type="entry name" value="DNA_pol_B_palm_palm"/>
</dbReference>
<evidence type="ECO:0000256" key="3">
    <source>
        <dbReference type="ARBA" id="ARBA00008323"/>
    </source>
</evidence>
<keyword evidence="19" id="KW-1185">Reference proteome</keyword>
<evidence type="ECO:0000256" key="13">
    <source>
        <dbReference type="ARBA" id="ARBA00032840"/>
    </source>
</evidence>
<organism evidence="18 19">
    <name type="scientific">Ptilonorhynchus violaceus</name>
    <name type="common">Satin bowerbird</name>
    <name type="synonym">Pyrrhocorax violaceus</name>
    <dbReference type="NCBI Taxonomy" id="28724"/>
    <lineage>
        <taxon>Eukaryota</taxon>
        <taxon>Metazoa</taxon>
        <taxon>Chordata</taxon>
        <taxon>Craniata</taxon>
        <taxon>Vertebrata</taxon>
        <taxon>Euteleostomi</taxon>
        <taxon>Archelosauria</taxon>
        <taxon>Archosauria</taxon>
        <taxon>Dinosauria</taxon>
        <taxon>Saurischia</taxon>
        <taxon>Theropoda</taxon>
        <taxon>Coelurosauria</taxon>
        <taxon>Aves</taxon>
        <taxon>Neognathae</taxon>
        <taxon>Neoaves</taxon>
        <taxon>Telluraves</taxon>
        <taxon>Australaves</taxon>
        <taxon>Passeriformes</taxon>
        <taxon>Ptilonorhynchidae</taxon>
        <taxon>Ptilonorhynchus</taxon>
    </lineage>
</organism>
<dbReference type="PANTHER" id="PTHR11276">
    <property type="entry name" value="DNA POLYMERASE TYPE-X FAMILY MEMBER"/>
    <property type="match status" value="1"/>
</dbReference>
<comment type="caution">
    <text evidence="18">The sequence shown here is derived from an EMBL/GenBank/DDBJ whole genome shotgun (WGS) entry which is preliminary data.</text>
</comment>
<evidence type="ECO:0000256" key="7">
    <source>
        <dbReference type="ARBA" id="ARBA00022679"/>
    </source>
</evidence>
<evidence type="ECO:0000256" key="6">
    <source>
        <dbReference type="ARBA" id="ARBA00022639"/>
    </source>
</evidence>
<dbReference type="SUPFAM" id="SSF81301">
    <property type="entry name" value="Nucleotidyltransferase"/>
    <property type="match status" value="1"/>
</dbReference>
<dbReference type="Pfam" id="PF00533">
    <property type="entry name" value="BRCT"/>
    <property type="match status" value="1"/>
</dbReference>
<dbReference type="SUPFAM" id="SSF81585">
    <property type="entry name" value="PsbU/PolX domain-like"/>
    <property type="match status" value="1"/>
</dbReference>
<dbReference type="InterPro" id="IPR029398">
    <property type="entry name" value="PolB_thumb"/>
</dbReference>
<dbReference type="GO" id="GO:0006303">
    <property type="term" value="P:double-strand break repair via nonhomologous end joining"/>
    <property type="evidence" value="ECO:0007669"/>
    <property type="project" value="TreeGrafter"/>
</dbReference>
<evidence type="ECO:0000259" key="17">
    <source>
        <dbReference type="PROSITE" id="PS50172"/>
    </source>
</evidence>
<dbReference type="Pfam" id="PF14792">
    <property type="entry name" value="DNA_pol_B_palm"/>
    <property type="match status" value="1"/>
</dbReference>
<dbReference type="GO" id="GO:0003912">
    <property type="term" value="F:DNA nucleotidylexotransferase activity"/>
    <property type="evidence" value="ECO:0007669"/>
    <property type="project" value="UniProtKB-KW"/>
</dbReference>
<dbReference type="Pfam" id="PF14791">
    <property type="entry name" value="DNA_pol_B_thumb"/>
    <property type="match status" value="1"/>
</dbReference>
<dbReference type="Pfam" id="PF10391">
    <property type="entry name" value="DNA_pol_lambd_f"/>
    <property type="match status" value="1"/>
</dbReference>
<reference evidence="18 19" key="1">
    <citation type="submission" date="2019-09" db="EMBL/GenBank/DDBJ databases">
        <title>Bird 10,000 Genomes (B10K) Project - Family phase.</title>
        <authorList>
            <person name="Zhang G."/>
        </authorList>
    </citation>
    <scope>NUCLEOTIDE SEQUENCE [LARGE SCALE GENOMIC DNA]</scope>
    <source>
        <strain evidence="18">B10K-DU-012-10</strain>
        <tissue evidence="18">Blood</tissue>
    </source>
</reference>
<dbReference type="InterPro" id="IPR036420">
    <property type="entry name" value="BRCT_dom_sf"/>
</dbReference>
<keyword evidence="7 18" id="KW-0808">Transferase</keyword>
<evidence type="ECO:0000256" key="10">
    <source>
        <dbReference type="ARBA" id="ARBA00022842"/>
    </source>
</evidence>
<dbReference type="PANTHER" id="PTHR11276:SF21">
    <property type="entry name" value="DNA NUCLEOTIDYLEXOTRANSFERASE"/>
    <property type="match status" value="1"/>
</dbReference>
<gene>
    <name evidence="18" type="primary">Dntt</name>
    <name evidence="18" type="ORF">PTIVIO_R09125</name>
</gene>
<comment type="similarity">
    <text evidence="3">Belongs to the DNA polymerase type-X family.</text>
</comment>
<dbReference type="InterPro" id="IPR001726">
    <property type="entry name" value="TdT/Mu"/>
</dbReference>
<keyword evidence="10 16" id="KW-0460">Magnesium</keyword>
<dbReference type="InterPro" id="IPR002054">
    <property type="entry name" value="DNA-dir_DNA_pol_X"/>
</dbReference>
<comment type="catalytic activity">
    <reaction evidence="15">
        <text>DNA(n) + a 2'-deoxyribonucleoside 5'-triphosphate = DNA(n+1) + diphosphate</text>
        <dbReference type="Rhea" id="RHEA:22508"/>
        <dbReference type="Rhea" id="RHEA-COMP:17339"/>
        <dbReference type="Rhea" id="RHEA-COMP:17340"/>
        <dbReference type="ChEBI" id="CHEBI:33019"/>
        <dbReference type="ChEBI" id="CHEBI:61560"/>
        <dbReference type="ChEBI" id="CHEBI:173112"/>
        <dbReference type="EC" id="2.7.7.31"/>
    </reaction>
</comment>
<feature type="binding site" evidence="16">
    <location>
        <position position="342"/>
    </location>
    <ligand>
        <name>Mg(2+)</name>
        <dbReference type="ChEBI" id="CHEBI:18420"/>
    </ligand>
</feature>
<evidence type="ECO:0000256" key="11">
    <source>
        <dbReference type="ARBA" id="ARBA00023242"/>
    </source>
</evidence>
<dbReference type="GO" id="GO:0046872">
    <property type="term" value="F:metal ion binding"/>
    <property type="evidence" value="ECO:0007669"/>
    <property type="project" value="UniProtKB-KW"/>
</dbReference>
<keyword evidence="9 16" id="KW-0479">Metal-binding</keyword>
<feature type="non-terminal residue" evidence="18">
    <location>
        <position position="1"/>
    </location>
</feature>
<evidence type="ECO:0000313" key="19">
    <source>
        <dbReference type="Proteomes" id="UP000584880"/>
    </source>
</evidence>
<dbReference type="Gene3D" id="3.30.460.10">
    <property type="entry name" value="Beta Polymerase, domain 2"/>
    <property type="match status" value="1"/>
</dbReference>
<dbReference type="Gene3D" id="3.40.50.10190">
    <property type="entry name" value="BRCT domain"/>
    <property type="match status" value="1"/>
</dbReference>
<dbReference type="InterPro" id="IPR001357">
    <property type="entry name" value="BRCT_dom"/>
</dbReference>
<comment type="cofactor">
    <cofactor evidence="1 16">
        <name>Mg(2+)</name>
        <dbReference type="ChEBI" id="CHEBI:18420"/>
    </cofactor>
</comment>
<dbReference type="InterPro" id="IPR043519">
    <property type="entry name" value="NT_sf"/>
</dbReference>